<evidence type="ECO:0000313" key="1">
    <source>
        <dbReference type="EMBL" id="KRG13389.1"/>
    </source>
</evidence>
<evidence type="ECO:0000313" key="2">
    <source>
        <dbReference type="Proteomes" id="UP000053881"/>
    </source>
</evidence>
<sequence length="153" mass="18164">MANVMETKFECNNQKECNRKKSRWEELQEKYCPLGQKELDDFISDTSSGRAKVRFDKHFHKRSLERSISVHDVKDVVWYGWVIERNKTAKSTSILILGYVGRNYRPLHVVFDTLNENEWVAVTVTAYDPNSHAWKWNENFDKRVCFCNPENNE</sequence>
<proteinExistence type="predicted"/>
<dbReference type="InterPro" id="IPR025354">
    <property type="entry name" value="DUF4258"/>
</dbReference>
<accession>A0A0Q9XXS9</accession>
<reference evidence="1 2" key="1">
    <citation type="submission" date="2015-06" db="EMBL/GenBank/DDBJ databases">
        <title>Genome sequencing project of Bacillus galactosidilyticus PL133.</title>
        <authorList>
            <person name="Gaiero J."/>
            <person name="Nicol R."/>
            <person name="Habash M."/>
        </authorList>
    </citation>
    <scope>NUCLEOTIDE SEQUENCE [LARGE SCALE GENOMIC DNA]</scope>
    <source>
        <strain evidence="1 2">PL133</strain>
    </source>
</reference>
<dbReference type="PATRIC" id="fig|217031.4.peg.2802"/>
<organism evidence="1 2">
    <name type="scientific">Lederbergia galactosidilytica</name>
    <dbReference type="NCBI Taxonomy" id="217031"/>
    <lineage>
        <taxon>Bacteria</taxon>
        <taxon>Bacillati</taxon>
        <taxon>Bacillota</taxon>
        <taxon>Bacilli</taxon>
        <taxon>Bacillales</taxon>
        <taxon>Bacillaceae</taxon>
        <taxon>Lederbergia</taxon>
    </lineage>
</organism>
<dbReference type="Pfam" id="PF14076">
    <property type="entry name" value="DUF4258"/>
    <property type="match status" value="1"/>
</dbReference>
<gene>
    <name evidence="1" type="ORF">ACA29_08515</name>
</gene>
<dbReference type="Proteomes" id="UP000053881">
    <property type="component" value="Unassembled WGS sequence"/>
</dbReference>
<protein>
    <recommendedName>
        <fullName evidence="3">DUF4258 domain-containing protein</fullName>
    </recommendedName>
</protein>
<dbReference type="EMBL" id="LGPB01000077">
    <property type="protein sequence ID" value="KRG13389.1"/>
    <property type="molecule type" value="Genomic_DNA"/>
</dbReference>
<comment type="caution">
    <text evidence="1">The sequence shown here is derived from an EMBL/GenBank/DDBJ whole genome shotgun (WGS) entry which is preliminary data.</text>
</comment>
<name>A0A0Q9XXS9_9BACI</name>
<evidence type="ECO:0008006" key="3">
    <source>
        <dbReference type="Google" id="ProtNLM"/>
    </source>
</evidence>
<dbReference type="AlphaFoldDB" id="A0A0Q9XXS9"/>